<protein>
    <recommendedName>
        <fullName evidence="4">Outer membrane protein beta-barrel domain-containing protein</fullName>
    </recommendedName>
</protein>
<keyword evidence="1" id="KW-0732">Signal</keyword>
<name>A0A0S2HYV3_9BACT</name>
<evidence type="ECO:0000256" key="1">
    <source>
        <dbReference type="SAM" id="SignalP"/>
    </source>
</evidence>
<evidence type="ECO:0008006" key="4">
    <source>
        <dbReference type="Google" id="ProtNLM"/>
    </source>
</evidence>
<accession>A0A0S2HYV3</accession>
<feature type="chain" id="PRO_5006599536" description="Outer membrane protein beta-barrel domain-containing protein" evidence="1">
    <location>
        <begin position="21"/>
        <end position="191"/>
    </location>
</feature>
<dbReference type="AlphaFoldDB" id="A0A0S2HYV3"/>
<gene>
    <name evidence="2" type="ORF">L21SP5_01541</name>
</gene>
<evidence type="ECO:0000313" key="3">
    <source>
        <dbReference type="Proteomes" id="UP000064893"/>
    </source>
</evidence>
<organism evidence="2 3">
    <name type="scientific">Salinivirga cyanobacteriivorans</name>
    <dbReference type="NCBI Taxonomy" id="1307839"/>
    <lineage>
        <taxon>Bacteria</taxon>
        <taxon>Pseudomonadati</taxon>
        <taxon>Bacteroidota</taxon>
        <taxon>Bacteroidia</taxon>
        <taxon>Bacteroidales</taxon>
        <taxon>Salinivirgaceae</taxon>
        <taxon>Salinivirga</taxon>
    </lineage>
</organism>
<dbReference type="EMBL" id="CP013118">
    <property type="protein sequence ID" value="ALO15188.1"/>
    <property type="molecule type" value="Genomic_DNA"/>
</dbReference>
<feature type="signal peptide" evidence="1">
    <location>
        <begin position="1"/>
        <end position="20"/>
    </location>
</feature>
<sequence precursor="true">MRKVLLLSATFFLLTVASYGQVFNTGQTLKPKKFSLGVEPSVLINGDSEFMLFLHGGYGLKKGIDFSLKAGFLSDYDEYIGGDVEFALGRYFSVMGGAHHFGDFGLDGALLGTYPIRSDVRISSGFDMDINFVDKYDEQGEKDGKEAMFIGWIPISLEIGLRKNMSFIFEAEINITDDGYHFIGGGLNFYI</sequence>
<proteinExistence type="predicted"/>
<evidence type="ECO:0000313" key="2">
    <source>
        <dbReference type="EMBL" id="ALO15188.1"/>
    </source>
</evidence>
<dbReference type="KEGG" id="blq:L21SP5_01541"/>
<dbReference type="STRING" id="1307839.L21SP5_01541"/>
<dbReference type="OrthoDB" id="1118639at2"/>
<keyword evidence="3" id="KW-1185">Reference proteome</keyword>
<dbReference type="Proteomes" id="UP000064893">
    <property type="component" value="Chromosome"/>
</dbReference>
<dbReference type="RefSeq" id="WP_057952668.1">
    <property type="nucleotide sequence ID" value="NZ_CP013118.1"/>
</dbReference>
<reference evidence="2 3" key="1">
    <citation type="submission" date="2015-11" db="EMBL/GenBank/DDBJ databases">
        <title>Description and complete genome sequence of a novel strain predominating in hypersaline microbial mats and representing a new family of the Bacteriodetes phylum.</title>
        <authorList>
            <person name="Spring S."/>
            <person name="Bunk B."/>
            <person name="Sproer C."/>
            <person name="Klenk H.-P."/>
        </authorList>
    </citation>
    <scope>NUCLEOTIDE SEQUENCE [LARGE SCALE GENOMIC DNA]</scope>
    <source>
        <strain evidence="2 3">L21-Spi-D4</strain>
    </source>
</reference>